<protein>
    <submittedName>
        <fullName evidence="2">Uncharacterized protein</fullName>
    </submittedName>
</protein>
<dbReference type="HOGENOM" id="CLU_1683019_0_0_11"/>
<evidence type="ECO:0000256" key="1">
    <source>
        <dbReference type="SAM" id="MobiDB-lite"/>
    </source>
</evidence>
<sequence>MQGERKDGLTRRPVLKRPGGKPASNNVCPHDPTCRAVVRLPMCPEIVGQRSGWRTIRELDTTVPHVPAITVDHFHPHDESSVAGKLSAVLELQKAVPIGPEESGPDQPGHMKANLLIGMSTHADSSYIGSQPAVLGGRIVRNGFQCALSGALGRKG</sequence>
<dbReference type="EMBL" id="CP000474">
    <property type="protein sequence ID" value="ABM09463.1"/>
    <property type="molecule type" value="Genomic_DNA"/>
</dbReference>
<feature type="compositionally biased region" description="Basic and acidic residues" evidence="1">
    <location>
        <begin position="1"/>
        <end position="10"/>
    </location>
</feature>
<keyword evidence="3" id="KW-1185">Reference proteome</keyword>
<dbReference type="Proteomes" id="UP000000637">
    <property type="component" value="Chromosome"/>
</dbReference>
<feature type="region of interest" description="Disordered" evidence="1">
    <location>
        <begin position="1"/>
        <end position="28"/>
    </location>
</feature>
<evidence type="ECO:0000313" key="3">
    <source>
        <dbReference type="Proteomes" id="UP000000637"/>
    </source>
</evidence>
<name>A1R1P3_PAEAT</name>
<evidence type="ECO:0000313" key="2">
    <source>
        <dbReference type="EMBL" id="ABM09463.1"/>
    </source>
</evidence>
<dbReference type="KEGG" id="aau:AAur_0338"/>
<reference evidence="2 3" key="1">
    <citation type="journal article" date="2006" name="PLoS Genet.">
        <title>Secrets of soil survival revealed by the genome sequence of Arthrobacter aurescens TC1.</title>
        <authorList>
            <person name="Mongodin E.F."/>
            <person name="Shapir N."/>
            <person name="Daugherty S.C."/>
            <person name="DeBoy R.T."/>
            <person name="Emerson J.B."/>
            <person name="Shvartzbeyn A."/>
            <person name="Radune D."/>
            <person name="Vamathevan J."/>
            <person name="Riggs F."/>
            <person name="Grinberg V."/>
            <person name="Khouri H."/>
            <person name="Wackett L.P."/>
            <person name="Nelson K.E."/>
            <person name="Sadowsky M.J."/>
        </authorList>
    </citation>
    <scope>NUCLEOTIDE SEQUENCE [LARGE SCALE GENOMIC DNA]</scope>
    <source>
        <strain evidence="2 3">TC1</strain>
    </source>
</reference>
<organism evidence="2 3">
    <name type="scientific">Paenarthrobacter aurescens (strain TC1)</name>
    <dbReference type="NCBI Taxonomy" id="290340"/>
    <lineage>
        <taxon>Bacteria</taxon>
        <taxon>Bacillati</taxon>
        <taxon>Actinomycetota</taxon>
        <taxon>Actinomycetes</taxon>
        <taxon>Micrococcales</taxon>
        <taxon>Micrococcaceae</taxon>
        <taxon>Paenarthrobacter</taxon>
    </lineage>
</organism>
<accession>A1R1P3</accession>
<proteinExistence type="predicted"/>
<gene>
    <name evidence="2" type="ordered locus">AAur_0338</name>
</gene>
<dbReference type="AlphaFoldDB" id="A1R1P3"/>